<dbReference type="InterPro" id="IPR011330">
    <property type="entry name" value="Glyco_hydro/deAcase_b/a-brl"/>
</dbReference>
<dbReference type="GO" id="GO:0005576">
    <property type="term" value="C:extracellular region"/>
    <property type="evidence" value="ECO:0007669"/>
    <property type="project" value="UniProtKB-SubCell"/>
</dbReference>
<evidence type="ECO:0000256" key="2">
    <source>
        <dbReference type="ARBA" id="ARBA00022729"/>
    </source>
</evidence>
<evidence type="ECO:0000313" key="4">
    <source>
        <dbReference type="EMBL" id="QNE74213.1"/>
    </source>
</evidence>
<dbReference type="RefSeq" id="WP_185297773.1">
    <property type="nucleotide sequence ID" value="NZ_CP045702.1"/>
</dbReference>
<dbReference type="PANTHER" id="PTHR34216">
    <property type="match status" value="1"/>
</dbReference>
<dbReference type="CDD" id="cd10918">
    <property type="entry name" value="CE4_NodB_like_5s_6s"/>
    <property type="match status" value="1"/>
</dbReference>
<dbReference type="EMBL" id="CP045702">
    <property type="protein sequence ID" value="QNE74213.1"/>
    <property type="molecule type" value="Genomic_DNA"/>
</dbReference>
<gene>
    <name evidence="4" type="ORF">F0344_05980</name>
</gene>
<evidence type="ECO:0000259" key="3">
    <source>
        <dbReference type="PROSITE" id="PS51677"/>
    </source>
</evidence>
<evidence type="ECO:0000313" key="5">
    <source>
        <dbReference type="Proteomes" id="UP000515307"/>
    </source>
</evidence>
<protein>
    <submittedName>
        <fullName evidence="4">Polysaccharide deacetylase family protein</fullName>
    </submittedName>
</protein>
<dbReference type="KEGG" id="sfiy:F0344_05980"/>
<feature type="domain" description="NodB homology" evidence="3">
    <location>
        <begin position="79"/>
        <end position="270"/>
    </location>
</feature>
<dbReference type="SUPFAM" id="SSF88713">
    <property type="entry name" value="Glycoside hydrolase/deacetylase"/>
    <property type="match status" value="1"/>
</dbReference>
<comment type="subcellular location">
    <subcellularLocation>
        <location evidence="1">Secreted</location>
    </subcellularLocation>
</comment>
<sequence>MAADPSALTDSRSSRLRPPACAQPWILTYHSVSERTSDPYGITVSPERLDRQLAWLGRRNYTAVGVATLLRAHAEGRRGLVGLTFDDGYSDFVHEALPVLRRHGCSATVFVLPGRLGGSNEWDRPGPHKPLLTAEGIRAAADAGMEIGSHGLRHRDLTSLSGSELRRETHHSRELLHDITGVVPEGFCYPYGSVDERVADSAREAGYGYGCALTPGPLLGPFTLPRTHVSHADRAVRLRAKDLRHRLRYRAGVAPARLPETVTAVSGDLR</sequence>
<dbReference type="InterPro" id="IPR002509">
    <property type="entry name" value="NODB_dom"/>
</dbReference>
<dbReference type="Pfam" id="PF01522">
    <property type="entry name" value="Polysacc_deac_1"/>
    <property type="match status" value="1"/>
</dbReference>
<dbReference type="PROSITE" id="PS51677">
    <property type="entry name" value="NODB"/>
    <property type="match status" value="1"/>
</dbReference>
<name>A0A7G7BFU8_9ACTN</name>
<dbReference type="GO" id="GO:0005975">
    <property type="term" value="P:carbohydrate metabolic process"/>
    <property type="evidence" value="ECO:0007669"/>
    <property type="project" value="InterPro"/>
</dbReference>
<dbReference type="PANTHER" id="PTHR34216:SF3">
    <property type="entry name" value="POLY-BETA-1,6-N-ACETYL-D-GLUCOSAMINE N-DEACETYLASE"/>
    <property type="match status" value="1"/>
</dbReference>
<dbReference type="AlphaFoldDB" id="A0A7G7BFU8"/>
<dbReference type="Proteomes" id="UP000515307">
    <property type="component" value="Chromosome"/>
</dbReference>
<accession>A0A7G7BFU8</accession>
<dbReference type="Gene3D" id="3.20.20.370">
    <property type="entry name" value="Glycoside hydrolase/deacetylase"/>
    <property type="match status" value="1"/>
</dbReference>
<keyword evidence="2" id="KW-0732">Signal</keyword>
<reference evidence="5" key="1">
    <citation type="submission" date="2019-10" db="EMBL/GenBank/DDBJ databases">
        <title>Antimicrobial potential of Antarctic Bacteria.</title>
        <authorList>
            <person name="Benaud N."/>
            <person name="Edwards R.J."/>
            <person name="Ferrari B.C."/>
        </authorList>
    </citation>
    <scope>NUCLEOTIDE SEQUENCE [LARGE SCALE GENOMIC DNA]</scope>
    <source>
        <strain evidence="5">NBSH44</strain>
    </source>
</reference>
<evidence type="ECO:0000256" key="1">
    <source>
        <dbReference type="ARBA" id="ARBA00004613"/>
    </source>
</evidence>
<proteinExistence type="predicted"/>
<dbReference type="GO" id="GO:0016810">
    <property type="term" value="F:hydrolase activity, acting on carbon-nitrogen (but not peptide) bonds"/>
    <property type="evidence" value="ECO:0007669"/>
    <property type="project" value="InterPro"/>
</dbReference>
<keyword evidence="5" id="KW-1185">Reference proteome</keyword>
<organism evidence="4 5">
    <name type="scientific">Streptomyces finlayi</name>
    <dbReference type="NCBI Taxonomy" id="67296"/>
    <lineage>
        <taxon>Bacteria</taxon>
        <taxon>Bacillati</taxon>
        <taxon>Actinomycetota</taxon>
        <taxon>Actinomycetes</taxon>
        <taxon>Kitasatosporales</taxon>
        <taxon>Streptomycetaceae</taxon>
        <taxon>Streptomyces</taxon>
    </lineage>
</organism>
<dbReference type="InterPro" id="IPR051398">
    <property type="entry name" value="Polysacch_Deacetylase"/>
</dbReference>